<accession>A0A7S2EIA5</accession>
<dbReference type="EMBL" id="HBGN01023639">
    <property type="protein sequence ID" value="CAD9338066.1"/>
    <property type="molecule type" value="Transcribed_RNA"/>
</dbReference>
<name>A0A7S2EIA5_9STRA</name>
<evidence type="ECO:0000313" key="1">
    <source>
        <dbReference type="EMBL" id="CAD9338066.1"/>
    </source>
</evidence>
<gene>
    <name evidence="1" type="ORF">DBRI1063_LOCUS15087</name>
</gene>
<reference evidence="1" key="1">
    <citation type="submission" date="2021-01" db="EMBL/GenBank/DDBJ databases">
        <authorList>
            <person name="Corre E."/>
            <person name="Pelletier E."/>
            <person name="Niang G."/>
            <person name="Scheremetjew M."/>
            <person name="Finn R."/>
            <person name="Kale V."/>
            <person name="Holt S."/>
            <person name="Cochrane G."/>
            <person name="Meng A."/>
            <person name="Brown T."/>
            <person name="Cohen L."/>
        </authorList>
    </citation>
    <scope>NUCLEOTIDE SEQUENCE</scope>
    <source>
        <strain evidence="1">Pop2</strain>
    </source>
</reference>
<proteinExistence type="predicted"/>
<sequence length="422" mass="48199">MGNRQETHSAKANNVPESALSQLETLPGTVLVHIFGQGLLIASDVENCINLSHSTAEWFKKNSESIPVWRRFLQEEELEGETYEDWAIQMRPWNTLCTELVSAYRLLPSPATGLTIAQENAQENMAQRIANFIIRVAGHHSWYKHLPITTGVTSFELYLDLNSRMRWDRKKNKWIEYTKNDGTQFHYTWMTTEKYRRLFGYFDWRLQDQQYPHTAGDCDVSRVGVPHAQYDKQKVIQIPKSFRCRKVQVTSAVHTNSPSYDLYYDVLKTAVEQRDPDFVKGPVPGECLTVFSRRRFQPDGKLPSPAALDLEKIVKHILKGSPISDLDSPESMELGCEIIVSAYPNVAEFRDPREIAHETMKNAGRSYPIHAFATIALVAQQWREMIAIGYSLEDLCLQVYGSKLTPPSSIVQRKIISNCLGA</sequence>
<organism evidence="1">
    <name type="scientific">Ditylum brightwellii</name>
    <dbReference type="NCBI Taxonomy" id="49249"/>
    <lineage>
        <taxon>Eukaryota</taxon>
        <taxon>Sar</taxon>
        <taxon>Stramenopiles</taxon>
        <taxon>Ochrophyta</taxon>
        <taxon>Bacillariophyta</taxon>
        <taxon>Mediophyceae</taxon>
        <taxon>Lithodesmiophycidae</taxon>
        <taxon>Lithodesmiales</taxon>
        <taxon>Lithodesmiaceae</taxon>
        <taxon>Ditylum</taxon>
    </lineage>
</organism>
<protein>
    <submittedName>
        <fullName evidence="1">Uncharacterized protein</fullName>
    </submittedName>
</protein>
<dbReference type="AlphaFoldDB" id="A0A7S2EIA5"/>